<sequence>MRSLLALLAAATLTVTSPIAASAAPELTPAAVDAYLREAMEATGAPGVSVVVTHDGKVVHAAGYGHDAEGRPVTEDTPMRVASVSKSFTAMAVMTLVERGAIELDGPVATQLPGFAMADPRAARITVRHLLNQTSGLSDRTVDIAATERATSLADHAASLADSRLAADPGTRYEYCNVNYDLAARLVEVASGQRFGDYLRERVFGPLGMTSSAVSDQTVRPANGHNSIFGVWLPRPEPAGFLDGSGAGGVITTAADMGRWLIAQTGDGRPLVTRHSLEVMHRPTTLRPYGMGWGVEEDGWLVHSGNLFTYNAVEAVSPKTGYGFAVMTNGAALYEPTYDIMLGLAALSEGRTPAGPGNDRQLIEAALGAIALLAGGLGVLGAVRARRWAARRSGSPWWRIGPRLVPALVPAAVLAAYPDLVSVLVNGRAVTWAQLTTFPAPLSITVLVAALAGSGVTAVRILALRKLRAPDSAIAVDLARR</sequence>
<dbReference type="PANTHER" id="PTHR46825:SF9">
    <property type="entry name" value="BETA-LACTAMASE-RELATED DOMAIN-CONTAINING PROTEIN"/>
    <property type="match status" value="1"/>
</dbReference>
<keyword evidence="4" id="KW-0378">Hydrolase</keyword>
<evidence type="ECO:0000256" key="2">
    <source>
        <dbReference type="SAM" id="SignalP"/>
    </source>
</evidence>
<reference evidence="5" key="1">
    <citation type="journal article" date="2019" name="Int. J. Syst. Evol. Microbiol.">
        <title>The Global Catalogue of Microorganisms (GCM) 10K type strain sequencing project: providing services to taxonomists for standard genome sequencing and annotation.</title>
        <authorList>
            <consortium name="The Broad Institute Genomics Platform"/>
            <consortium name="The Broad Institute Genome Sequencing Center for Infectious Disease"/>
            <person name="Wu L."/>
            <person name="Ma J."/>
        </authorList>
    </citation>
    <scope>NUCLEOTIDE SEQUENCE [LARGE SCALE GENOMIC DNA]</scope>
    <source>
        <strain evidence="5">JCM 16904</strain>
    </source>
</reference>
<feature type="chain" id="PRO_5046416228" evidence="2">
    <location>
        <begin position="24"/>
        <end position="481"/>
    </location>
</feature>
<name>A0ABP7B218_9ACTN</name>
<dbReference type="Gene3D" id="3.40.710.10">
    <property type="entry name" value="DD-peptidase/beta-lactamase superfamily"/>
    <property type="match status" value="1"/>
</dbReference>
<keyword evidence="1" id="KW-0812">Transmembrane</keyword>
<evidence type="ECO:0000313" key="4">
    <source>
        <dbReference type="EMBL" id="GAA3645519.1"/>
    </source>
</evidence>
<dbReference type="GO" id="GO:0016787">
    <property type="term" value="F:hydrolase activity"/>
    <property type="evidence" value="ECO:0007669"/>
    <property type="project" value="UniProtKB-KW"/>
</dbReference>
<dbReference type="PANTHER" id="PTHR46825">
    <property type="entry name" value="D-ALANYL-D-ALANINE-CARBOXYPEPTIDASE/ENDOPEPTIDASE AMPH"/>
    <property type="match status" value="1"/>
</dbReference>
<organism evidence="4 5">
    <name type="scientific">Nonomuraea antimicrobica</name>
    <dbReference type="NCBI Taxonomy" id="561173"/>
    <lineage>
        <taxon>Bacteria</taxon>
        <taxon>Bacillati</taxon>
        <taxon>Actinomycetota</taxon>
        <taxon>Actinomycetes</taxon>
        <taxon>Streptosporangiales</taxon>
        <taxon>Streptosporangiaceae</taxon>
        <taxon>Nonomuraea</taxon>
    </lineage>
</organism>
<dbReference type="Proteomes" id="UP001500902">
    <property type="component" value="Unassembled WGS sequence"/>
</dbReference>
<dbReference type="EMBL" id="BAAAZP010000008">
    <property type="protein sequence ID" value="GAA3645519.1"/>
    <property type="molecule type" value="Genomic_DNA"/>
</dbReference>
<dbReference type="SUPFAM" id="SSF56601">
    <property type="entry name" value="beta-lactamase/transpeptidase-like"/>
    <property type="match status" value="1"/>
</dbReference>
<keyword evidence="1" id="KW-1133">Transmembrane helix</keyword>
<evidence type="ECO:0000259" key="3">
    <source>
        <dbReference type="Pfam" id="PF00144"/>
    </source>
</evidence>
<accession>A0ABP7B218</accession>
<dbReference type="Pfam" id="PF00144">
    <property type="entry name" value="Beta-lactamase"/>
    <property type="match status" value="1"/>
</dbReference>
<feature type="signal peptide" evidence="2">
    <location>
        <begin position="1"/>
        <end position="23"/>
    </location>
</feature>
<dbReference type="InterPro" id="IPR012338">
    <property type="entry name" value="Beta-lactam/transpept-like"/>
</dbReference>
<keyword evidence="2" id="KW-0732">Signal</keyword>
<keyword evidence="5" id="KW-1185">Reference proteome</keyword>
<proteinExistence type="predicted"/>
<dbReference type="InterPro" id="IPR001466">
    <property type="entry name" value="Beta-lactam-related"/>
</dbReference>
<comment type="caution">
    <text evidence="4">The sequence shown here is derived from an EMBL/GenBank/DDBJ whole genome shotgun (WGS) entry which is preliminary data.</text>
</comment>
<dbReference type="RefSeq" id="WP_344872525.1">
    <property type="nucleotide sequence ID" value="NZ_BAAAZP010000008.1"/>
</dbReference>
<gene>
    <name evidence="4" type="ORF">GCM10022224_005250</name>
</gene>
<protein>
    <submittedName>
        <fullName evidence="4">Serine hydrolase domain-containing protein</fullName>
    </submittedName>
</protein>
<feature type="domain" description="Beta-lactamase-related" evidence="3">
    <location>
        <begin position="32"/>
        <end position="332"/>
    </location>
</feature>
<keyword evidence="1" id="KW-0472">Membrane</keyword>
<feature type="transmembrane region" description="Helical" evidence="1">
    <location>
        <begin position="404"/>
        <end position="424"/>
    </location>
</feature>
<feature type="transmembrane region" description="Helical" evidence="1">
    <location>
        <begin position="444"/>
        <end position="463"/>
    </location>
</feature>
<evidence type="ECO:0000313" key="5">
    <source>
        <dbReference type="Proteomes" id="UP001500902"/>
    </source>
</evidence>
<evidence type="ECO:0000256" key="1">
    <source>
        <dbReference type="SAM" id="Phobius"/>
    </source>
</evidence>
<feature type="transmembrane region" description="Helical" evidence="1">
    <location>
        <begin position="362"/>
        <end position="383"/>
    </location>
</feature>
<dbReference type="InterPro" id="IPR050491">
    <property type="entry name" value="AmpC-like"/>
</dbReference>